<dbReference type="GO" id="GO:0005886">
    <property type="term" value="C:plasma membrane"/>
    <property type="evidence" value="ECO:0007669"/>
    <property type="project" value="TreeGrafter"/>
</dbReference>
<dbReference type="PANTHER" id="PTHR11733:SF241">
    <property type="entry name" value="GH26575P-RELATED"/>
    <property type="match status" value="1"/>
</dbReference>
<dbReference type="InterPro" id="IPR024079">
    <property type="entry name" value="MetalloPept_cat_dom_sf"/>
</dbReference>
<evidence type="ECO:0000259" key="1">
    <source>
        <dbReference type="Pfam" id="PF01431"/>
    </source>
</evidence>
<name>A0AA36CTP0_9BILA</name>
<dbReference type="InterPro" id="IPR042089">
    <property type="entry name" value="Peptidase_M13_dom_2"/>
</dbReference>
<evidence type="ECO:0000313" key="2">
    <source>
        <dbReference type="EMBL" id="CAJ0574239.1"/>
    </source>
</evidence>
<sequence length="489" mass="56226">MKIKLNNIDPNANPCHDFYRYACGKWIRKGGDVSVYFEMFQATHAQLEKLLRDDTRDSLAVRSAQKLAKLYRPYDNEKLYSSIPAYVKKFGEVPLIAQKLERGMHPPALAELSSIASFHEGEQGDDRNPLFRYEGAFLFDIYTSSIPEFYEGYIQTDATTTNVTIDELQRLIPEFNWLTFVSNHTIGDQRRNLGPGTRLKLRGSKNMFAEYAQLLKIDATTMRNVAFFSWYAYIQKAANSGFSWHGVFHKLVEHYLARDIFPHVVLEEAEQIVKTIRVEFDKTLAENKWLAPETKAILRKKLKNTPAYLGYNKNALDMNLVDALAEFLPVHDKFSPVEIIVLRSRAAWVKEQYVMLPIGILAKPSFDRRWPLEFNYGGLGMTTAHEFTHSFDEIDDLPPGNVGNDTTGFLERHQCLIDQFGNVIHYNEYLNISVMGDGVEQGREVLADNQGTLVAFRNLEPFATAFKCPLNSPMNPEKKCRVWRRIKKR</sequence>
<proteinExistence type="predicted"/>
<dbReference type="Proteomes" id="UP001177023">
    <property type="component" value="Unassembled WGS sequence"/>
</dbReference>
<keyword evidence="3" id="KW-1185">Reference proteome</keyword>
<feature type="domain" description="Peptidase M13 C-terminal" evidence="1">
    <location>
        <begin position="351"/>
        <end position="458"/>
    </location>
</feature>
<protein>
    <recommendedName>
        <fullName evidence="1">Peptidase M13 C-terminal domain-containing protein</fullName>
    </recommendedName>
</protein>
<dbReference type="PANTHER" id="PTHR11733">
    <property type="entry name" value="ZINC METALLOPROTEASE FAMILY M13 NEPRILYSIN-RELATED"/>
    <property type="match status" value="1"/>
</dbReference>
<dbReference type="AlphaFoldDB" id="A0AA36CTP0"/>
<dbReference type="SUPFAM" id="SSF55486">
    <property type="entry name" value="Metalloproteases ('zincins'), catalytic domain"/>
    <property type="match status" value="1"/>
</dbReference>
<dbReference type="Gene3D" id="3.40.390.10">
    <property type="entry name" value="Collagenase (Catalytic Domain)"/>
    <property type="match status" value="4"/>
</dbReference>
<dbReference type="PROSITE" id="PS51885">
    <property type="entry name" value="NEPRILYSIN"/>
    <property type="match status" value="1"/>
</dbReference>
<dbReference type="Pfam" id="PF01431">
    <property type="entry name" value="Peptidase_M13"/>
    <property type="match status" value="1"/>
</dbReference>
<dbReference type="InterPro" id="IPR018497">
    <property type="entry name" value="Peptidase_M13_C"/>
</dbReference>
<dbReference type="GO" id="GO:0004222">
    <property type="term" value="F:metalloendopeptidase activity"/>
    <property type="evidence" value="ECO:0007669"/>
    <property type="project" value="InterPro"/>
</dbReference>
<dbReference type="PRINTS" id="PR00786">
    <property type="entry name" value="NEPRILYSIN"/>
</dbReference>
<dbReference type="InterPro" id="IPR000718">
    <property type="entry name" value="Peptidase_M13"/>
</dbReference>
<dbReference type="EMBL" id="CATQJA010002628">
    <property type="protein sequence ID" value="CAJ0574239.1"/>
    <property type="molecule type" value="Genomic_DNA"/>
</dbReference>
<reference evidence="2" key="1">
    <citation type="submission" date="2023-06" db="EMBL/GenBank/DDBJ databases">
        <authorList>
            <person name="Delattre M."/>
        </authorList>
    </citation>
    <scope>NUCLEOTIDE SEQUENCE</scope>
    <source>
        <strain evidence="2">AF72</strain>
    </source>
</reference>
<dbReference type="Gene3D" id="1.10.1380.10">
    <property type="entry name" value="Neutral endopeptidase , domain2"/>
    <property type="match status" value="2"/>
</dbReference>
<feature type="non-terminal residue" evidence="2">
    <location>
        <position position="1"/>
    </location>
</feature>
<comment type="caution">
    <text evidence="2">The sequence shown here is derived from an EMBL/GenBank/DDBJ whole genome shotgun (WGS) entry which is preliminary data.</text>
</comment>
<dbReference type="GO" id="GO:0016485">
    <property type="term" value="P:protein processing"/>
    <property type="evidence" value="ECO:0007669"/>
    <property type="project" value="TreeGrafter"/>
</dbReference>
<evidence type="ECO:0000313" key="3">
    <source>
        <dbReference type="Proteomes" id="UP001177023"/>
    </source>
</evidence>
<organism evidence="2 3">
    <name type="scientific">Mesorhabditis spiculigera</name>
    <dbReference type="NCBI Taxonomy" id="96644"/>
    <lineage>
        <taxon>Eukaryota</taxon>
        <taxon>Metazoa</taxon>
        <taxon>Ecdysozoa</taxon>
        <taxon>Nematoda</taxon>
        <taxon>Chromadorea</taxon>
        <taxon>Rhabditida</taxon>
        <taxon>Rhabditina</taxon>
        <taxon>Rhabditomorpha</taxon>
        <taxon>Rhabditoidea</taxon>
        <taxon>Rhabditidae</taxon>
        <taxon>Mesorhabditinae</taxon>
        <taxon>Mesorhabditis</taxon>
    </lineage>
</organism>
<accession>A0AA36CTP0</accession>
<gene>
    <name evidence="2" type="ORF">MSPICULIGERA_LOCUS12579</name>
</gene>